<reference evidence="1" key="1">
    <citation type="submission" date="2019-07" db="EMBL/GenBank/DDBJ databases">
        <authorList>
            <person name="Dittberner H."/>
        </authorList>
    </citation>
    <scope>NUCLEOTIDE SEQUENCE [LARGE SCALE GENOMIC DNA]</scope>
</reference>
<dbReference type="OrthoDB" id="736963at2759"/>
<evidence type="ECO:0000313" key="1">
    <source>
        <dbReference type="EMBL" id="VVB02036.1"/>
    </source>
</evidence>
<dbReference type="Proteomes" id="UP000489600">
    <property type="component" value="Unassembled WGS sequence"/>
</dbReference>
<comment type="caution">
    <text evidence="1">The sequence shown here is derived from an EMBL/GenBank/DDBJ whole genome shotgun (WGS) entry which is preliminary data.</text>
</comment>
<protein>
    <recommendedName>
        <fullName evidence="3">Protein NUCLEAR FUSION DEFECTIVE 6, chloroplastic/mitochondrial-like</fullName>
    </recommendedName>
</protein>
<name>A0A565BK98_9BRAS</name>
<accession>A0A565BK98</accession>
<organism evidence="1 2">
    <name type="scientific">Arabis nemorensis</name>
    <dbReference type="NCBI Taxonomy" id="586526"/>
    <lineage>
        <taxon>Eukaryota</taxon>
        <taxon>Viridiplantae</taxon>
        <taxon>Streptophyta</taxon>
        <taxon>Embryophyta</taxon>
        <taxon>Tracheophyta</taxon>
        <taxon>Spermatophyta</taxon>
        <taxon>Magnoliopsida</taxon>
        <taxon>eudicotyledons</taxon>
        <taxon>Gunneridae</taxon>
        <taxon>Pentapetalae</taxon>
        <taxon>rosids</taxon>
        <taxon>malvids</taxon>
        <taxon>Brassicales</taxon>
        <taxon>Brassicaceae</taxon>
        <taxon>Arabideae</taxon>
        <taxon>Arabis</taxon>
    </lineage>
</organism>
<dbReference type="GO" id="GO:0005739">
    <property type="term" value="C:mitochondrion"/>
    <property type="evidence" value="ECO:0007669"/>
    <property type="project" value="TreeGrafter"/>
</dbReference>
<gene>
    <name evidence="1" type="ORF">ANE_LOCUS12480</name>
</gene>
<evidence type="ECO:0000313" key="2">
    <source>
        <dbReference type="Proteomes" id="UP000489600"/>
    </source>
</evidence>
<proteinExistence type="predicted"/>
<dbReference type="EMBL" id="CABITT030000004">
    <property type="protein sequence ID" value="VVB02036.1"/>
    <property type="molecule type" value="Genomic_DNA"/>
</dbReference>
<dbReference type="AlphaFoldDB" id="A0A565BK98"/>
<dbReference type="PANTHER" id="PTHR33156">
    <property type="entry name" value="OS02G0230000 PROTEIN"/>
    <property type="match status" value="1"/>
</dbReference>
<dbReference type="PANTHER" id="PTHR33156:SF59">
    <property type="entry name" value="PROTEIN NUCLEAR FUSION DEFECTIVE 6, CHLOROPLASTIC_MITOCHONDRIAL-LIKE"/>
    <property type="match status" value="1"/>
</dbReference>
<evidence type="ECO:0008006" key="3">
    <source>
        <dbReference type="Google" id="ProtNLM"/>
    </source>
</evidence>
<keyword evidence="2" id="KW-1185">Reference proteome</keyword>
<sequence length="112" mass="12014">MSAARSVFRSGAGRAAVAALRSTKQMPSSVRSLFGMPKQRSPLSHQIFRSTVQLSCCVETMLPYHTATASALLNSMISVSRRSVWTFGGTLPSRPLTTISVSLSIHDLSTSV</sequence>
<dbReference type="InterPro" id="IPR043459">
    <property type="entry name" value="NFD6/NOXY2-like"/>
</dbReference>